<keyword evidence="1" id="KW-0040">ANK repeat</keyword>
<dbReference type="PANTHER" id="PTHR10039:SF16">
    <property type="entry name" value="GPI INOSITOL-DEACYLASE"/>
    <property type="match status" value="1"/>
</dbReference>
<evidence type="ECO:0000313" key="4">
    <source>
        <dbReference type="Proteomes" id="UP000750711"/>
    </source>
</evidence>
<evidence type="ECO:0000259" key="2">
    <source>
        <dbReference type="Pfam" id="PF22939"/>
    </source>
</evidence>
<keyword evidence="4" id="KW-1185">Reference proteome</keyword>
<evidence type="ECO:0000313" key="3">
    <source>
        <dbReference type="EMBL" id="KAH0563084.1"/>
    </source>
</evidence>
<dbReference type="EMBL" id="JAGHQM010000256">
    <property type="protein sequence ID" value="KAH0563084.1"/>
    <property type="molecule type" value="Genomic_DNA"/>
</dbReference>
<accession>A0A9P8LF95</accession>
<dbReference type="Gene3D" id="1.25.40.20">
    <property type="entry name" value="Ankyrin repeat-containing domain"/>
    <property type="match status" value="1"/>
</dbReference>
<dbReference type="Proteomes" id="UP000750711">
    <property type="component" value="Unassembled WGS sequence"/>
</dbReference>
<dbReference type="InterPro" id="IPR054471">
    <property type="entry name" value="GPIID_WHD"/>
</dbReference>
<dbReference type="PROSITE" id="PS50297">
    <property type="entry name" value="ANK_REP_REGION"/>
    <property type="match status" value="1"/>
</dbReference>
<proteinExistence type="predicted"/>
<name>A0A9P8LF95_9PEZI</name>
<dbReference type="Pfam" id="PF22939">
    <property type="entry name" value="WHD_GPIID"/>
    <property type="match status" value="1"/>
</dbReference>
<dbReference type="InterPro" id="IPR002110">
    <property type="entry name" value="Ankyrin_rpt"/>
</dbReference>
<dbReference type="InterPro" id="IPR036770">
    <property type="entry name" value="Ankyrin_rpt-contain_sf"/>
</dbReference>
<comment type="caution">
    <text evidence="3">The sequence shown here is derived from an EMBL/GenBank/DDBJ whole genome shotgun (WGS) entry which is preliminary data.</text>
</comment>
<reference evidence="3" key="1">
    <citation type="submission" date="2021-03" db="EMBL/GenBank/DDBJ databases">
        <title>Comparative genomics and phylogenomic investigation of the class Geoglossomycetes provide insights into ecological specialization and systematics.</title>
        <authorList>
            <person name="Melie T."/>
            <person name="Pirro S."/>
            <person name="Miller A.N."/>
            <person name="Quandt A."/>
        </authorList>
    </citation>
    <scope>NUCLEOTIDE SEQUENCE</scope>
    <source>
        <strain evidence="3">CAQ_001_2017</strain>
    </source>
</reference>
<dbReference type="PROSITE" id="PS50088">
    <property type="entry name" value="ANK_REPEAT"/>
    <property type="match status" value="1"/>
</dbReference>
<dbReference type="PANTHER" id="PTHR10039">
    <property type="entry name" value="AMELOGENIN"/>
    <property type="match status" value="1"/>
</dbReference>
<gene>
    <name evidence="3" type="ORF">GP486_002352</name>
</gene>
<dbReference type="Pfam" id="PF00023">
    <property type="entry name" value="Ank"/>
    <property type="match status" value="1"/>
</dbReference>
<dbReference type="SUPFAM" id="SSF48403">
    <property type="entry name" value="Ankyrin repeat"/>
    <property type="match status" value="1"/>
</dbReference>
<sequence length="289" mass="32187">MCKHAEDKFLWVSLVLDELLRISPSEPDQEIPRVPGTLNLMYERIINQIDSEHADVVREILLWVVTAVRPLTTNELAAVTAPGRKVGDFSPSKGEALRETLANIDLCWPLVQVREKTQTVHLIHQTAGDYLVATNLVPPLPQANFAISLTCSQHLSAQLGEELKAGNSASSNREALLEYGCAHWPWHARLSGDKVLTDTAWEEDWFLQDPEKRRALYSLYGPHTLGSTKLPQTATLLHAVAFLGLTHILIAIGNQESLDLDTSTRDELGRTPLHWAAEMGRGDTVKYFS</sequence>
<feature type="domain" description="GPI inositol-deacylase winged helix" evidence="2">
    <location>
        <begin position="55"/>
        <end position="147"/>
    </location>
</feature>
<dbReference type="AlphaFoldDB" id="A0A9P8LF95"/>
<protein>
    <recommendedName>
        <fullName evidence="2">GPI inositol-deacylase winged helix domain-containing protein</fullName>
    </recommendedName>
</protein>
<feature type="repeat" description="ANK" evidence="1">
    <location>
        <begin position="268"/>
        <end position="289"/>
    </location>
</feature>
<evidence type="ECO:0000256" key="1">
    <source>
        <dbReference type="PROSITE-ProRule" id="PRU00023"/>
    </source>
</evidence>
<organism evidence="3 4">
    <name type="scientific">Trichoglossum hirsutum</name>
    <dbReference type="NCBI Taxonomy" id="265104"/>
    <lineage>
        <taxon>Eukaryota</taxon>
        <taxon>Fungi</taxon>
        <taxon>Dikarya</taxon>
        <taxon>Ascomycota</taxon>
        <taxon>Pezizomycotina</taxon>
        <taxon>Geoglossomycetes</taxon>
        <taxon>Geoglossales</taxon>
        <taxon>Geoglossaceae</taxon>
        <taxon>Trichoglossum</taxon>
    </lineage>
</organism>